<reference evidence="1" key="1">
    <citation type="submission" date="2017-10" db="EMBL/GenBank/DDBJ databases">
        <title>Genome sequence of cellulolytic Lachnospiraceae bacterium XHS1971 isolated from hotspring sediment.</title>
        <authorList>
            <person name="Vasudevan G."/>
            <person name="Joshi A.J."/>
            <person name="Hivarkar S."/>
            <person name="Lanjekar V.B."/>
            <person name="Dhakephalkar P.K."/>
            <person name="Dagar S."/>
        </authorList>
    </citation>
    <scope>NUCLEOTIDE SEQUENCE</scope>
    <source>
        <strain evidence="1">XHS1971</strain>
    </source>
</reference>
<sequence>MFEELKACKLCPRGCGVNRLEGQRGFCGAGDKVKLARAALHHWEEPCLSGERGSGAVFFSYCTLGCVYCQNYEISKEGKGKEVDYKALATIFLNLQEQGAHNINLVTPTHYVPQIKEALYLAKDKGLRLPIVYNTSGYETKETLSMLRGLIDIYLPDFKYFKAEYANKYSHAPHYVSFVKEAIEEMLNQVGKPCFDAEGLMLKGVIVRHLLLPGLLFDSKKIVTYLYTTYGSSLYMSLMNQYTPLKNVEKYKELNRPLNPVHYDFIIEYALELGVEKGFIQEGETALESFIPPFNEEGI</sequence>
<keyword evidence="2" id="KW-1185">Reference proteome</keyword>
<proteinExistence type="predicted"/>
<comment type="caution">
    <text evidence="1">The sequence shown here is derived from an EMBL/GenBank/DDBJ whole genome shotgun (WGS) entry which is preliminary data.</text>
</comment>
<accession>A0AC61DGL2</accession>
<protein>
    <submittedName>
        <fullName evidence="1">Radical SAM protein</fullName>
    </submittedName>
</protein>
<organism evidence="1 2">
    <name type="scientific">Sporanaerobium hydrogeniformans</name>
    <dbReference type="NCBI Taxonomy" id="3072179"/>
    <lineage>
        <taxon>Bacteria</taxon>
        <taxon>Bacillati</taxon>
        <taxon>Bacillota</taxon>
        <taxon>Clostridia</taxon>
        <taxon>Lachnospirales</taxon>
        <taxon>Lachnospiraceae</taxon>
        <taxon>Sporanaerobium</taxon>
    </lineage>
</organism>
<evidence type="ECO:0000313" key="1">
    <source>
        <dbReference type="EMBL" id="PHV72072.1"/>
    </source>
</evidence>
<gene>
    <name evidence="1" type="ORF">CS063_00915</name>
</gene>
<dbReference type="EMBL" id="PEDL01000001">
    <property type="protein sequence ID" value="PHV72072.1"/>
    <property type="molecule type" value="Genomic_DNA"/>
</dbReference>
<name>A0AC61DGL2_9FIRM</name>
<dbReference type="Proteomes" id="UP000224460">
    <property type="component" value="Unassembled WGS sequence"/>
</dbReference>
<evidence type="ECO:0000313" key="2">
    <source>
        <dbReference type="Proteomes" id="UP000224460"/>
    </source>
</evidence>